<dbReference type="Proteomes" id="UP000001593">
    <property type="component" value="Unassembled WGS sequence"/>
</dbReference>
<evidence type="ECO:0000313" key="4">
    <source>
        <dbReference type="Proteomes" id="UP000001593"/>
    </source>
</evidence>
<keyword evidence="4" id="KW-1185">Reference proteome</keyword>
<dbReference type="HOGENOM" id="CLU_029231_1_0_1"/>
<dbReference type="InParanoid" id="A7SIW5"/>
<dbReference type="eggNOG" id="KOG4188">
    <property type="taxonomic scope" value="Eukaryota"/>
</dbReference>
<dbReference type="KEGG" id="nve:5507815"/>
<feature type="compositionally biased region" description="Basic and acidic residues" evidence="1">
    <location>
        <begin position="188"/>
        <end position="204"/>
    </location>
</feature>
<dbReference type="PANTHER" id="PTHR46370:SF1">
    <property type="entry name" value="GPALPP MOTIFS-CONTAINING PROTEIN 1"/>
    <property type="match status" value="1"/>
</dbReference>
<proteinExistence type="predicted"/>
<reference evidence="3 4" key="1">
    <citation type="journal article" date="2007" name="Science">
        <title>Sea anemone genome reveals ancestral eumetazoan gene repertoire and genomic organization.</title>
        <authorList>
            <person name="Putnam N.H."/>
            <person name="Srivastava M."/>
            <person name="Hellsten U."/>
            <person name="Dirks B."/>
            <person name="Chapman J."/>
            <person name="Salamov A."/>
            <person name="Terry A."/>
            <person name="Shapiro H."/>
            <person name="Lindquist E."/>
            <person name="Kapitonov V.V."/>
            <person name="Jurka J."/>
            <person name="Genikhovich G."/>
            <person name="Grigoriev I.V."/>
            <person name="Lucas S.M."/>
            <person name="Steele R.E."/>
            <person name="Finnerty J.R."/>
            <person name="Technau U."/>
            <person name="Martindale M.Q."/>
            <person name="Rokhsar D.S."/>
        </authorList>
    </citation>
    <scope>NUCLEOTIDE SEQUENCE [LARGE SCALE GENOMIC DNA]</scope>
    <source>
        <strain evidence="4">CH2 X CH6</strain>
    </source>
</reference>
<protein>
    <recommendedName>
        <fullName evidence="2">DUF3752 domain-containing protein</fullName>
    </recommendedName>
</protein>
<dbReference type="AlphaFoldDB" id="A7SIW5"/>
<organism evidence="3 4">
    <name type="scientific">Nematostella vectensis</name>
    <name type="common">Starlet sea anemone</name>
    <dbReference type="NCBI Taxonomy" id="45351"/>
    <lineage>
        <taxon>Eukaryota</taxon>
        <taxon>Metazoa</taxon>
        <taxon>Cnidaria</taxon>
        <taxon>Anthozoa</taxon>
        <taxon>Hexacorallia</taxon>
        <taxon>Actiniaria</taxon>
        <taxon>Edwardsiidae</taxon>
        <taxon>Nematostella</taxon>
    </lineage>
</organism>
<dbReference type="PhylomeDB" id="A7SIW5"/>
<feature type="compositionally biased region" description="Basic and acidic residues" evidence="1">
    <location>
        <begin position="315"/>
        <end position="333"/>
    </location>
</feature>
<dbReference type="InterPro" id="IPR022226">
    <property type="entry name" value="DUF3752"/>
</dbReference>
<dbReference type="EMBL" id="DS469672">
    <property type="protein sequence ID" value="EDO36352.1"/>
    <property type="molecule type" value="Genomic_DNA"/>
</dbReference>
<feature type="compositionally biased region" description="Basic and acidic residues" evidence="1">
    <location>
        <begin position="40"/>
        <end position="51"/>
    </location>
</feature>
<feature type="region of interest" description="Disordered" evidence="1">
    <location>
        <begin position="1"/>
        <end position="368"/>
    </location>
</feature>
<feature type="compositionally biased region" description="Basic residues" evidence="1">
    <location>
        <begin position="357"/>
        <end position="368"/>
    </location>
</feature>
<evidence type="ECO:0000256" key="1">
    <source>
        <dbReference type="SAM" id="MobiDB-lite"/>
    </source>
</evidence>
<dbReference type="Pfam" id="PF12572">
    <property type="entry name" value="DUF3752"/>
    <property type="match status" value="1"/>
</dbReference>
<dbReference type="FunCoup" id="A7SIW5">
    <property type="interactions" value="593"/>
</dbReference>
<evidence type="ECO:0000313" key="3">
    <source>
        <dbReference type="EMBL" id="EDO36352.1"/>
    </source>
</evidence>
<feature type="compositionally biased region" description="Acidic residues" evidence="1">
    <location>
        <begin position="158"/>
        <end position="168"/>
    </location>
</feature>
<dbReference type="STRING" id="45351.A7SIW5"/>
<dbReference type="PANTHER" id="PTHR46370">
    <property type="entry name" value="GPALPP MOTIFS-CONTAINING PROTEIN 1"/>
    <property type="match status" value="1"/>
</dbReference>
<evidence type="ECO:0000259" key="2">
    <source>
        <dbReference type="Pfam" id="PF12572"/>
    </source>
</evidence>
<feature type="compositionally biased region" description="Basic and acidic residues" evidence="1">
    <location>
        <begin position="252"/>
        <end position="261"/>
    </location>
</feature>
<feature type="domain" description="DUF3752" evidence="2">
    <location>
        <begin position="221"/>
        <end position="359"/>
    </location>
</feature>
<feature type="compositionally biased region" description="Basic and acidic residues" evidence="1">
    <location>
        <begin position="281"/>
        <end position="308"/>
    </location>
</feature>
<name>A7SIW5_NEMVE</name>
<sequence length="368" mass="41075">MDIGPSLPPHMRKKHKQEKDKNDQDHTGIGPALHPHLRQKTTETNDGKEDYGPVQPKTSSAGPQLPKSISGPVLPSTLDSKDSAGSETIEPPLPPTLKQDHSENSNCKDQNDDDDGDSYGPALPPGFVKQNEEPSRVGPVGPIRPPDSYVSVSMVATEQDESSDEDDSNMFGPMPCSYSKSEISLARTRADIEARSRATKDKMLGKNKPKQKREEWMTELPPELSKNFGLGPRTFRAKAPTVGDRSIWTDSPSERARKEAEGGTSRPVDTEEVVYKAPWQEAKDKHMENVIHSYTEKHRSESLLDQHQKKIKKQKKEEDNKPQERRPFDRDVDLSSPGMSAAQRKSLIKKSQELGSRFHHAKKGSSYL</sequence>
<gene>
    <name evidence="3" type="ORF">NEMVEDRAFT_v1g245555</name>
</gene>
<dbReference type="OrthoDB" id="73491at2759"/>
<feature type="compositionally biased region" description="Basic and acidic residues" evidence="1">
    <location>
        <begin position="17"/>
        <end position="26"/>
    </location>
</feature>
<accession>A7SIW5</accession>
<dbReference type="InterPro" id="IPR046331">
    <property type="entry name" value="GPAM1-like"/>
</dbReference>
<dbReference type="OMA" id="NKAADFG"/>